<dbReference type="ExpressionAtlas" id="A0A2K3LBD5">
    <property type="expression patterns" value="baseline"/>
</dbReference>
<proteinExistence type="predicted"/>
<dbReference type="PANTHER" id="PTHR11439">
    <property type="entry name" value="GAG-POL-RELATED RETROTRANSPOSON"/>
    <property type="match status" value="1"/>
</dbReference>
<sequence length="174" mass="19385">MSLDLAHDYNSSFQRVFTVAGDVAKGRSRMWVVVGDCKHLVGNKDSKINVTWLHLNAPFDPTAERQRKLACLSPEISYSVRKLSQFLDAPTDTHMLAGLHVLKFLKNHPGQGLFFSSSSPLTLKGYSDSDWGACPDTRRSNTGFFFSLAPHWLAGKARNNQLSQGLHLKQSIEP</sequence>
<name>A0A2K3LBD5_TRIPR</name>
<dbReference type="Proteomes" id="UP000236291">
    <property type="component" value="Unassembled WGS sequence"/>
</dbReference>
<accession>A0A2K3LBD5</accession>
<evidence type="ECO:0000313" key="2">
    <source>
        <dbReference type="Proteomes" id="UP000236291"/>
    </source>
</evidence>
<gene>
    <name evidence="1" type="ORF">L195_g031779</name>
</gene>
<organism evidence="1 2">
    <name type="scientific">Trifolium pratense</name>
    <name type="common">Red clover</name>
    <dbReference type="NCBI Taxonomy" id="57577"/>
    <lineage>
        <taxon>Eukaryota</taxon>
        <taxon>Viridiplantae</taxon>
        <taxon>Streptophyta</taxon>
        <taxon>Embryophyta</taxon>
        <taxon>Tracheophyta</taxon>
        <taxon>Spermatophyta</taxon>
        <taxon>Magnoliopsida</taxon>
        <taxon>eudicotyledons</taxon>
        <taxon>Gunneridae</taxon>
        <taxon>Pentapetalae</taxon>
        <taxon>rosids</taxon>
        <taxon>fabids</taxon>
        <taxon>Fabales</taxon>
        <taxon>Fabaceae</taxon>
        <taxon>Papilionoideae</taxon>
        <taxon>50 kb inversion clade</taxon>
        <taxon>NPAAA clade</taxon>
        <taxon>Hologalegina</taxon>
        <taxon>IRL clade</taxon>
        <taxon>Trifolieae</taxon>
        <taxon>Trifolium</taxon>
    </lineage>
</organism>
<dbReference type="AlphaFoldDB" id="A0A2K3LBD5"/>
<comment type="caution">
    <text evidence="1">The sequence shown here is derived from an EMBL/GenBank/DDBJ whole genome shotgun (WGS) entry which is preliminary data.</text>
</comment>
<evidence type="ECO:0000313" key="1">
    <source>
        <dbReference type="EMBL" id="PNX75837.1"/>
    </source>
</evidence>
<dbReference type="EMBL" id="ASHM01029698">
    <property type="protein sequence ID" value="PNX75837.1"/>
    <property type="molecule type" value="Genomic_DNA"/>
</dbReference>
<protein>
    <submittedName>
        <fullName evidence="1">Uncharacterized protein</fullName>
    </submittedName>
</protein>
<reference evidence="1 2" key="1">
    <citation type="journal article" date="2014" name="Am. J. Bot.">
        <title>Genome assembly and annotation for red clover (Trifolium pratense; Fabaceae).</title>
        <authorList>
            <person name="Istvanek J."/>
            <person name="Jaros M."/>
            <person name="Krenek A."/>
            <person name="Repkova J."/>
        </authorList>
    </citation>
    <scope>NUCLEOTIDE SEQUENCE [LARGE SCALE GENOMIC DNA]</scope>
    <source>
        <strain evidence="2">cv. Tatra</strain>
        <tissue evidence="1">Young leaves</tissue>
    </source>
</reference>
<dbReference type="PANTHER" id="PTHR11439:SF470">
    <property type="entry name" value="CYSTEINE-RICH RLK (RECEPTOR-LIKE PROTEIN KINASE) 8"/>
    <property type="match status" value="1"/>
</dbReference>
<reference evidence="1 2" key="2">
    <citation type="journal article" date="2017" name="Front. Plant Sci.">
        <title>Gene Classification and Mining of Molecular Markers Useful in Red Clover (Trifolium pratense) Breeding.</title>
        <authorList>
            <person name="Istvanek J."/>
            <person name="Dluhosova J."/>
            <person name="Dluhos P."/>
            <person name="Patkova L."/>
            <person name="Nedelnik J."/>
            <person name="Repkova J."/>
        </authorList>
    </citation>
    <scope>NUCLEOTIDE SEQUENCE [LARGE SCALE GENOMIC DNA]</scope>
    <source>
        <strain evidence="2">cv. Tatra</strain>
        <tissue evidence="1">Young leaves</tissue>
    </source>
</reference>